<dbReference type="KEGG" id="sfh:SFHH103_01683"/>
<sequence>MNERPAMHFTGYNKARLEARPDRFFLACAILALSIALLMSAALATSTAFKKEWQFASEAKV</sequence>
<reference evidence="1 2" key="1">
    <citation type="journal article" date="2012" name="J. Bacteriol.">
        <title>Genome sequence of the soybean symbiont Sinorhizobium fredii HH103.</title>
        <authorList>
            <person name="Weidner S."/>
            <person name="Becker A."/>
            <person name="Bonilla I."/>
            <person name="Jaenicke S."/>
            <person name="Lloret J."/>
            <person name="Margaret I."/>
            <person name="Puhler A."/>
            <person name="Ruiz-Sainz J.E."/>
            <person name="Schneiker-Bekel S."/>
            <person name="Szczepanowski R."/>
            <person name="Vinardell J.M."/>
            <person name="Zehner S."/>
            <person name="Gottfert M."/>
        </authorList>
    </citation>
    <scope>NUCLEOTIDE SEQUENCE [LARGE SCALE GENOMIC DNA]</scope>
    <source>
        <strain evidence="1 2">HH103</strain>
    </source>
</reference>
<dbReference type="PATRIC" id="fig|380.5.peg.1787"/>
<name>G9A7F0_SINF1</name>
<evidence type="ECO:0000313" key="2">
    <source>
        <dbReference type="Proteomes" id="UP000007735"/>
    </source>
</evidence>
<dbReference type="HOGENOM" id="CLU_2994300_0_0_5"/>
<evidence type="ECO:0000313" key="1">
    <source>
        <dbReference type="EMBL" id="CCE96180.1"/>
    </source>
</evidence>
<accession>G9A7F0</accession>
<organism evidence="1 2">
    <name type="scientific">Sinorhizobium fredii (strain HH103)</name>
    <dbReference type="NCBI Taxonomy" id="1117943"/>
    <lineage>
        <taxon>Bacteria</taxon>
        <taxon>Pseudomonadati</taxon>
        <taxon>Pseudomonadota</taxon>
        <taxon>Alphaproteobacteria</taxon>
        <taxon>Hyphomicrobiales</taxon>
        <taxon>Rhizobiaceae</taxon>
        <taxon>Sinorhizobium/Ensifer group</taxon>
        <taxon>Sinorhizobium</taxon>
    </lineage>
</organism>
<dbReference type="Proteomes" id="UP000007735">
    <property type="component" value="Chromosome"/>
</dbReference>
<protein>
    <submittedName>
        <fullName evidence="1">Uncharacterized protein</fullName>
    </submittedName>
</protein>
<gene>
    <name evidence="1" type="ordered locus">SFHH103_01683</name>
</gene>
<dbReference type="RefSeq" id="WP_014328643.1">
    <property type="nucleotide sequence ID" value="NC_016812.1"/>
</dbReference>
<dbReference type="AlphaFoldDB" id="G9A7F0"/>
<dbReference type="EMBL" id="HE616890">
    <property type="protein sequence ID" value="CCE96180.1"/>
    <property type="molecule type" value="Genomic_DNA"/>
</dbReference>
<proteinExistence type="predicted"/>
<dbReference type="STRING" id="1117943.SFHH103_01683"/>